<dbReference type="EMBL" id="JAKZGS010000021">
    <property type="protein sequence ID" value="MCH7399827.1"/>
    <property type="molecule type" value="Genomic_DNA"/>
</dbReference>
<comment type="caution">
    <text evidence="2">The sequence shown here is derived from an EMBL/GenBank/DDBJ whole genome shotgun (WGS) entry which is preliminary data.</text>
</comment>
<gene>
    <name evidence="2" type="ORF">MM236_17670</name>
</gene>
<dbReference type="Pfam" id="PF05016">
    <property type="entry name" value="ParE_toxin"/>
    <property type="match status" value="1"/>
</dbReference>
<name>A0ABS9UT75_9BACT</name>
<dbReference type="RefSeq" id="WP_241276321.1">
    <property type="nucleotide sequence ID" value="NZ_JAKZGS010000021.1"/>
</dbReference>
<sequence length="98" mass="11537">MYKATILPLAKKDIQEAALWYNSRSNGLGKRFTDEVREKVKLIKKNPYATNVRYHKVRTAVLNFFPFIIHYSIDEANKNIVISAVFHTSRNPELWKNR</sequence>
<dbReference type="Gene3D" id="3.30.2310.20">
    <property type="entry name" value="RelE-like"/>
    <property type="match status" value="1"/>
</dbReference>
<dbReference type="InterPro" id="IPR035093">
    <property type="entry name" value="RelE/ParE_toxin_dom_sf"/>
</dbReference>
<dbReference type="Proteomes" id="UP001165488">
    <property type="component" value="Unassembled WGS sequence"/>
</dbReference>
<organism evidence="2 3">
    <name type="scientific">Belliella calami</name>
    <dbReference type="NCBI Taxonomy" id="2923436"/>
    <lineage>
        <taxon>Bacteria</taxon>
        <taxon>Pseudomonadati</taxon>
        <taxon>Bacteroidota</taxon>
        <taxon>Cytophagia</taxon>
        <taxon>Cytophagales</taxon>
        <taxon>Cyclobacteriaceae</taxon>
        <taxon>Belliella</taxon>
    </lineage>
</organism>
<reference evidence="2" key="1">
    <citation type="submission" date="2022-03" db="EMBL/GenBank/DDBJ databases">
        <title>De novo assembled genomes of Belliella spp. (Cyclobacteriaceae) strains.</title>
        <authorList>
            <person name="Szabo A."/>
            <person name="Korponai K."/>
            <person name="Felfoldi T."/>
        </authorList>
    </citation>
    <scope>NUCLEOTIDE SEQUENCE</scope>
    <source>
        <strain evidence="2">DSM 107340</strain>
    </source>
</reference>
<keyword evidence="3" id="KW-1185">Reference proteome</keyword>
<evidence type="ECO:0000256" key="1">
    <source>
        <dbReference type="ARBA" id="ARBA00022649"/>
    </source>
</evidence>
<dbReference type="InterPro" id="IPR007712">
    <property type="entry name" value="RelE/ParE_toxin"/>
</dbReference>
<protein>
    <submittedName>
        <fullName evidence="2">Type II toxin-antitoxin system RelE/ParE family toxin</fullName>
    </submittedName>
</protein>
<evidence type="ECO:0000313" key="3">
    <source>
        <dbReference type="Proteomes" id="UP001165488"/>
    </source>
</evidence>
<proteinExistence type="predicted"/>
<accession>A0ABS9UT75</accession>
<evidence type="ECO:0000313" key="2">
    <source>
        <dbReference type="EMBL" id="MCH7399827.1"/>
    </source>
</evidence>
<keyword evidence="1" id="KW-1277">Toxin-antitoxin system</keyword>